<comment type="caution">
    <text evidence="2">The sequence shown here is derived from an EMBL/GenBank/DDBJ whole genome shotgun (WGS) entry which is preliminary data.</text>
</comment>
<dbReference type="EMBL" id="BNCP01000022">
    <property type="protein sequence ID" value="GIL81611.1"/>
    <property type="molecule type" value="Genomic_DNA"/>
</dbReference>
<organism evidence="2 3">
    <name type="scientific">Volvox reticuliferus</name>
    <dbReference type="NCBI Taxonomy" id="1737510"/>
    <lineage>
        <taxon>Eukaryota</taxon>
        <taxon>Viridiplantae</taxon>
        <taxon>Chlorophyta</taxon>
        <taxon>core chlorophytes</taxon>
        <taxon>Chlorophyceae</taxon>
        <taxon>CS clade</taxon>
        <taxon>Chlamydomonadales</taxon>
        <taxon>Volvocaceae</taxon>
        <taxon>Volvox</taxon>
    </lineage>
</organism>
<feature type="region of interest" description="Disordered" evidence="1">
    <location>
        <begin position="856"/>
        <end position="891"/>
    </location>
</feature>
<feature type="region of interest" description="Disordered" evidence="1">
    <location>
        <begin position="1033"/>
        <end position="1065"/>
    </location>
</feature>
<feature type="region of interest" description="Disordered" evidence="1">
    <location>
        <begin position="3064"/>
        <end position="3105"/>
    </location>
</feature>
<feature type="compositionally biased region" description="Basic and acidic residues" evidence="1">
    <location>
        <begin position="870"/>
        <end position="883"/>
    </location>
</feature>
<name>A0A8J4CKK5_9CHLO</name>
<accession>A0A8J4CKK5</accession>
<feature type="compositionally biased region" description="Polar residues" evidence="1">
    <location>
        <begin position="558"/>
        <end position="569"/>
    </location>
</feature>
<dbReference type="OrthoDB" id="550298at2759"/>
<keyword evidence="3" id="KW-1185">Reference proteome</keyword>
<feature type="region of interest" description="Disordered" evidence="1">
    <location>
        <begin position="624"/>
        <end position="724"/>
    </location>
</feature>
<feature type="region of interest" description="Disordered" evidence="1">
    <location>
        <begin position="2487"/>
        <end position="2518"/>
    </location>
</feature>
<proteinExistence type="predicted"/>
<feature type="region of interest" description="Disordered" evidence="1">
    <location>
        <begin position="2651"/>
        <end position="2754"/>
    </location>
</feature>
<feature type="compositionally biased region" description="Polar residues" evidence="1">
    <location>
        <begin position="1284"/>
        <end position="1294"/>
    </location>
</feature>
<gene>
    <name evidence="2" type="ORF">Vretifemale_10626</name>
</gene>
<feature type="region of interest" description="Disordered" evidence="1">
    <location>
        <begin position="397"/>
        <end position="438"/>
    </location>
</feature>
<feature type="compositionally biased region" description="Polar residues" evidence="1">
    <location>
        <begin position="422"/>
        <end position="431"/>
    </location>
</feature>
<feature type="compositionally biased region" description="Polar residues" evidence="1">
    <location>
        <begin position="1379"/>
        <end position="1392"/>
    </location>
</feature>
<protein>
    <submittedName>
        <fullName evidence="2">Uncharacterized protein</fullName>
    </submittedName>
</protein>
<feature type="compositionally biased region" description="Polar residues" evidence="1">
    <location>
        <begin position="2499"/>
        <end position="2518"/>
    </location>
</feature>
<feature type="region of interest" description="Disordered" evidence="1">
    <location>
        <begin position="1336"/>
        <end position="1392"/>
    </location>
</feature>
<feature type="compositionally biased region" description="Polar residues" evidence="1">
    <location>
        <begin position="699"/>
        <end position="717"/>
    </location>
</feature>
<feature type="region of interest" description="Disordered" evidence="1">
    <location>
        <begin position="461"/>
        <end position="532"/>
    </location>
</feature>
<evidence type="ECO:0000313" key="2">
    <source>
        <dbReference type="EMBL" id="GIL81611.1"/>
    </source>
</evidence>
<feature type="compositionally biased region" description="Polar residues" evidence="1">
    <location>
        <begin position="1340"/>
        <end position="1350"/>
    </location>
</feature>
<feature type="region of interest" description="Disordered" evidence="1">
    <location>
        <begin position="2617"/>
        <end position="2638"/>
    </location>
</feature>
<feature type="compositionally biased region" description="Low complexity" evidence="1">
    <location>
        <begin position="3069"/>
        <end position="3078"/>
    </location>
</feature>
<feature type="compositionally biased region" description="Basic and acidic residues" evidence="1">
    <location>
        <begin position="635"/>
        <end position="644"/>
    </location>
</feature>
<feature type="compositionally biased region" description="Low complexity" evidence="1">
    <location>
        <begin position="409"/>
        <end position="421"/>
    </location>
</feature>
<reference evidence="2" key="1">
    <citation type="journal article" date="2021" name="Proc. Natl. Acad. Sci. U.S.A.">
        <title>Three genomes in the algal genus Volvox reveal the fate of a haploid sex-determining region after a transition to homothallism.</title>
        <authorList>
            <person name="Yamamoto K."/>
            <person name="Hamaji T."/>
            <person name="Kawai-Toyooka H."/>
            <person name="Matsuzaki R."/>
            <person name="Takahashi F."/>
            <person name="Nishimura Y."/>
            <person name="Kawachi M."/>
            <person name="Noguchi H."/>
            <person name="Minakuchi Y."/>
            <person name="Umen J.G."/>
            <person name="Toyoda A."/>
            <person name="Nozaki H."/>
        </authorList>
    </citation>
    <scope>NUCLEOTIDE SEQUENCE</scope>
    <source>
        <strain evidence="2">NIES-3786</strain>
    </source>
</reference>
<sequence length="3221" mass="340003">MQKQYEALEDDIPGKKFLHNQSHDNDELTLQEQAVYYIVPRKRNTDKARSKSAKTICPNLAKFSATLPTIWLVCGQPPKRSRVVGGTWMRGLRVIYVCWRVCSRCACFAAHDAQAHNIVVCCTCEWCLKLNAAEEAASSSRGVRQQRHAGTENSLFQGRLFNLPQWHEHCTDTRITGIDITKKPDNYRRLLFNIVHVVSEPQADCAGPSNQAPCNLEANKTLWSYLLCLRKAEERAAAAAAGSQDAHIGPQRQRELHIGARDHTDLQPGRDHLATSGTAMCHTWIGEGDLAGLDEACQDAHRPKCWLEGMRLHVFYHEELPAGRWYSGTVLRSSQESPVLQVEWDPWIHGPTNTRQDATFGEVLLGITLLHFGPDSPSGYGNGPDATDRVCTLPSRSLAAEGSAGGTAGPAAPAGDAPPTGWVQQGTSPSATDVGHAAGLEASNPDCVPLQLAQRLALLGAGGSASPQPSPEGHRSNGGNKKRRTRAQSKALQWTEHMSRKKHHAPSTAVFPCNEPAPQKEQLRRKSPQTPQPLPLIKQELLEESAIAGHLHCRQDQQRQVQPRETQPQPVHPQTLISSLGQTDPGHFKVNPVVPRPCSPDRCEGILEDPHIAAAVEGEALRRDQIVPSRLPKRQRAEKPHDAQDASQLQHTLAQGGGQKRPKFPHTSIAPISTPPAQKPQLEQQPCLPPPPLVQQRQGTSNKPQQQLLRQAPQGPQQPLVASEDQSMNTIDLALLLAQGRGLRPTSPAARDAGDAGSTEHVANGAGMGLSVPVHQSIDAQAPGHADKAPFMPPPPQPNDIMRAAGLTSALTFAEQSNNQSRDDVGRFGAADVPACYMGCAAAAGTTQSGFVLPLESEPQGRMQPPQLGEAERQQDQHQHGDGLRPGPAPLGDVLRVGNCVSCVVSTPQPDVQKLNPLVSESQQLELVFSQRDAVSMGLNPGSAGRAASDADAALGEAGMGWNAARSSHAKTSCPANAEALRLASALNAASPGAEPQGTADLAASAAPVPIAAGTGLPGSQAMLPAMELQAPAADGYKKGPPLAPDDGSPDGDEERRLSNATRVPTVPSASVVRGLALASGPYQAELTLAIANKVDRSHGAGLGVDGNGSGQSILVHGGGEPSRCGFAGRGYCSSDGDLEDEHNHNNRRNEVGTRLRHLLTVMGANSSNSETSCSTGRDAAVEVTGEGPRVSPKLHEVTEPAPQLLPQTFPDVLGSPQSPGLRSRRPVTQRVTDVLSPRPHLSKLAGTSVAAAAAVSSVRDEYELPTDDDKDSSSYRTAEENGQGDSDGNDTASTARETGIIQDTVMHGAEGHEGGVPGVETHPSAALEEGARVGRTETQKGLQAQNQQRPPGAEPRLMCRFQSSRRQQEQQQDAEQGTELQVETTSQLQHQQEAVLAQVDDSQRVAHDDEGPDSHPPKERHVRELVTLRRLRSTQAAPLPPAALHLWYSFAEGNSETASERQSPDVLGARESGLHQITEAVNRSDPAGLLREQHQRNELQQVAGQGGVGSDAQMVVEGASGAIDSTHGVELHPEPHPLQQAGIESSSGALQELMQHVPRLHISQETRLTGQGQEQQHQPQPAPVVTTITDQQDFRDPVVVPVCLSQPACPQLLLPPPVMMPAVDIWPATACAGATTTGDGVTASLSSGHTWPQKLLRNIQDVANRLTHRVSFPAGQASATAPSAVEPKQMRLQVLLCHKANPDNRIMPAQQFRSLEVALRRLHETKLGNRGTRNSGGEAGAGGGIMNNGELYVLGPELQPRTTGTPDRHMIVHLPDELHHPYCLQMRASSGSAADDGEKPAAVGGDGEQPACGGDGEQLVAVGGRMSSFLNPGSRSHMPLLSAGGFGALSSARRGDMAIAYGRRGHGAVQMCTTYGVRYHFPCPSSATIAGRGGNGESAASDEQLELEVQVHLHSCTIPGAAGLKEVGLVLTLRGSGCRAAPTACTGSTHGDVCGWSAIVALGVWLCSGLCQVAVLPPGSCQADAGAALLQRLLNAGSLREALGLPLQPSVQKDTTAVARPFNTGDGTAHMDATEPEAAATATHLPEVEPANQSSLEMSTSMLQDARMASRNGGQPSLEARLLEAGGAQRLLQDTDHEQAGIDTRAAAAAGLPDGISVSPTCSPLGEMDVEPILPASGSRSQSPGGLEALTTGISTTGTTAHVEAGVALVAAFQPHAGAHDDLGCTSSHRGERGDSGVVAAAACAVGGVAVSAAMSRGDANLLLNEQGGAVAQYAVHDGSGSGSGLNIGAHTLGASVGADAITVVCTHGDGSGDGDGAGTATLSVEGNGGGLTEPCLANSDTKPEAPMAMGSAAQASSETTASLEAARSIRERALAMDPMLLRSLQEFGLLDDLVPVLEKMTIEQLSEVPVRLLARLMFMSNTLSSSSTNGCSRTSGTAATSTSSVLPSSVARGASGNSICAVRAHIAAVRVFALFAVGWYMARADMEAEDEPQLHQIRGAGPGSINPIPESCTWVQPQMGAAVAAAAAAPLPPSPKGNEQGTQAGPSVQNQRQQQRPGTEYFSCALDRLLGLYWASRTVFRTAEFWEVLCRMHVLLKVGDAHDQPGGISKLVEKAIVGVFTCAWPAEAVTAGVGDSDVARLLACWDEILEAHRQLQKEREQDAAESEDGEEGDRGATEVEAPWRAGAAVRTQPLLPPQLQQPSPQHARRSRRRLQTVQQRMVTQPQEQRRLLQQQQLQGQQQRRGQLQRRGQQQRRQPQQPVVQERAGVQQQPAMQQPQIQQHQQQAVHAQPQQHNGMGLMVEFAKQLGPLPMGNRDIILRLFALALVKGLRVASGPAAASQPQQQVKVRMRCCTLAPTFSSDSPKYLITFIYQGLQLSQTFSMQNLPQEGLSGMVDRDVELPVGLVASAAAAELRSSGMALPAVVERALMEGCVGNTHLQFLISLLQYWRAQLSLQPGLKSVLQSQLQPVSAGAADEANDAAQLSVPASAAADVAAGQSSTLHELSHTLAVAASSGPQTVAAGWQARAPLGGATVAGGPEVAPAAVAAVAVTTNTAAVGTLGAVTLLGAQQQWQMLQMQQLSQQIQQMTFLVQQRQLMQRQHSEPQLDQSQQRQQPVAQDRLPQQERRQLEQPQQRAKAPVTVDATRLMTTQTAAGLPGIQEPFGASSAATLWPPICTSAVNQATMPMQPVTVAAAAPAQQVATLGYNAAAQLPAYGQQTGGSLTMESVTTTVGVDAPASGGVVSTGATTLGDIWNVA</sequence>
<feature type="region of interest" description="Disordered" evidence="1">
    <location>
        <begin position="744"/>
        <end position="767"/>
    </location>
</feature>
<feature type="region of interest" description="Disordered" evidence="1">
    <location>
        <begin position="1791"/>
        <end position="1813"/>
    </location>
</feature>
<evidence type="ECO:0000313" key="3">
    <source>
        <dbReference type="Proteomes" id="UP000747110"/>
    </source>
</evidence>
<feature type="region of interest" description="Disordered" evidence="1">
    <location>
        <begin position="2385"/>
        <end position="2404"/>
    </location>
</feature>
<feature type="region of interest" description="Disordered" evidence="1">
    <location>
        <begin position="553"/>
        <end position="585"/>
    </location>
</feature>
<feature type="region of interest" description="Disordered" evidence="1">
    <location>
        <begin position="1206"/>
        <end position="1240"/>
    </location>
</feature>
<dbReference type="Proteomes" id="UP000747110">
    <property type="component" value="Unassembled WGS sequence"/>
</dbReference>
<feature type="compositionally biased region" description="Low complexity" evidence="1">
    <location>
        <begin position="1363"/>
        <end position="1376"/>
    </location>
</feature>
<feature type="compositionally biased region" description="Low complexity" evidence="1">
    <location>
        <begin position="2693"/>
        <end position="2754"/>
    </location>
</feature>
<feature type="region of interest" description="Disordered" evidence="1">
    <location>
        <begin position="1256"/>
        <end position="1294"/>
    </location>
</feature>
<evidence type="ECO:0000256" key="1">
    <source>
        <dbReference type="SAM" id="MobiDB-lite"/>
    </source>
</evidence>